<dbReference type="AlphaFoldDB" id="A0A8J3M4Z8"/>
<accession>A0A8J3M4Z8</accession>
<evidence type="ECO:0000313" key="2">
    <source>
        <dbReference type="Proteomes" id="UP000630097"/>
    </source>
</evidence>
<dbReference type="EMBL" id="BONV01000009">
    <property type="protein sequence ID" value="GIG79569.1"/>
    <property type="molecule type" value="Genomic_DNA"/>
</dbReference>
<protein>
    <submittedName>
        <fullName evidence="1">Uncharacterized protein</fullName>
    </submittedName>
</protein>
<dbReference type="Proteomes" id="UP000630097">
    <property type="component" value="Unassembled WGS sequence"/>
</dbReference>
<comment type="caution">
    <text evidence="1">The sequence shown here is derived from an EMBL/GenBank/DDBJ whole genome shotgun (WGS) entry which is preliminary data.</text>
</comment>
<organism evidence="1 2">
    <name type="scientific">Planotetraspora kaengkrachanensis</name>
    <dbReference type="NCBI Taxonomy" id="575193"/>
    <lineage>
        <taxon>Bacteria</taxon>
        <taxon>Bacillati</taxon>
        <taxon>Actinomycetota</taxon>
        <taxon>Actinomycetes</taxon>
        <taxon>Streptosporangiales</taxon>
        <taxon>Streptosporangiaceae</taxon>
        <taxon>Planotetraspora</taxon>
    </lineage>
</organism>
<evidence type="ECO:0000313" key="1">
    <source>
        <dbReference type="EMBL" id="GIG79569.1"/>
    </source>
</evidence>
<keyword evidence="2" id="KW-1185">Reference proteome</keyword>
<gene>
    <name evidence="1" type="ORF">Pka01_26960</name>
</gene>
<sequence>MAYHSWINKWTISTSIVDGCTRVLRAVMSAWTMGGAGGGLGRDGGQLQAVSEFSQRDGLVAHQRHDAARQVGIAGRVRGSKAGQVPALGLAVVACFLCRPAGRLCELAKVLADRSHIGEALGPTRAIGEPEPGRRRARCVPVRSANSGESRGLTVIRPTYAQISGDPTVYVGAPPSEL</sequence>
<proteinExistence type="predicted"/>
<name>A0A8J3M4Z8_9ACTN</name>
<reference evidence="1 2" key="1">
    <citation type="submission" date="2021-01" db="EMBL/GenBank/DDBJ databases">
        <title>Whole genome shotgun sequence of Planotetraspora kaengkrachanensis NBRC 104272.</title>
        <authorList>
            <person name="Komaki H."/>
            <person name="Tamura T."/>
        </authorList>
    </citation>
    <scope>NUCLEOTIDE SEQUENCE [LARGE SCALE GENOMIC DNA]</scope>
    <source>
        <strain evidence="1 2">NBRC 104272</strain>
    </source>
</reference>